<reference evidence="2 3" key="1">
    <citation type="submission" date="2024-07" db="EMBL/GenBank/DDBJ databases">
        <authorList>
            <person name="Akdeniz Z."/>
        </authorList>
    </citation>
    <scope>NUCLEOTIDE SEQUENCE [LARGE SCALE GENOMIC DNA]</scope>
</reference>
<name>A0ABP1GH82_9EUKA</name>
<evidence type="ECO:0000256" key="1">
    <source>
        <dbReference type="SAM" id="Phobius"/>
    </source>
</evidence>
<evidence type="ECO:0000313" key="3">
    <source>
        <dbReference type="Proteomes" id="UP001642409"/>
    </source>
</evidence>
<keyword evidence="1" id="KW-0812">Transmembrane</keyword>
<sequence length="158" mass="18520">MFLSLSLANCFDHFSMQQVVFDKYFPAFEVTLFPKQNCSFLQYSLVEFHINYGNESRMFYRYHFFSDKTITFHCLGSIPLVSERFCFNQMKLLPKKMFIYIEAVDEMVFQPENWDEFSIVFVISGSVFAIGIVVFAAMVFVVKSKERKPMFDEGSTDG</sequence>
<keyword evidence="3" id="KW-1185">Reference proteome</keyword>
<keyword evidence="1" id="KW-1133">Transmembrane helix</keyword>
<protein>
    <submittedName>
        <fullName evidence="2">Hypothetical_protein</fullName>
    </submittedName>
</protein>
<evidence type="ECO:0000313" key="2">
    <source>
        <dbReference type="EMBL" id="CAL5971472.1"/>
    </source>
</evidence>
<organism evidence="2 3">
    <name type="scientific">Hexamita inflata</name>
    <dbReference type="NCBI Taxonomy" id="28002"/>
    <lineage>
        <taxon>Eukaryota</taxon>
        <taxon>Metamonada</taxon>
        <taxon>Diplomonadida</taxon>
        <taxon>Hexamitidae</taxon>
        <taxon>Hexamitinae</taxon>
        <taxon>Hexamita</taxon>
    </lineage>
</organism>
<accession>A0ABP1GH82</accession>
<proteinExistence type="predicted"/>
<comment type="caution">
    <text evidence="2">The sequence shown here is derived from an EMBL/GenBank/DDBJ whole genome shotgun (WGS) entry which is preliminary data.</text>
</comment>
<feature type="transmembrane region" description="Helical" evidence="1">
    <location>
        <begin position="117"/>
        <end position="142"/>
    </location>
</feature>
<keyword evidence="1" id="KW-0472">Membrane</keyword>
<dbReference type="EMBL" id="CAXDID020000002">
    <property type="protein sequence ID" value="CAL5971472.1"/>
    <property type="molecule type" value="Genomic_DNA"/>
</dbReference>
<gene>
    <name evidence="2" type="ORF">HINF_LOCUS1412</name>
</gene>
<dbReference type="Proteomes" id="UP001642409">
    <property type="component" value="Unassembled WGS sequence"/>
</dbReference>